<dbReference type="PANTHER" id="PTHR43292">
    <property type="entry name" value="ACYL-COA DEHYDROGENASE"/>
    <property type="match status" value="1"/>
</dbReference>
<dbReference type="AlphaFoldDB" id="A0A6J6H1T5"/>
<evidence type="ECO:0000313" key="9">
    <source>
        <dbReference type="EMBL" id="CAB4605789.1"/>
    </source>
</evidence>
<dbReference type="FunFam" id="2.40.110.10:FF:000011">
    <property type="entry name" value="Acyl-CoA dehydrogenase FadE34"/>
    <property type="match status" value="1"/>
</dbReference>
<feature type="domain" description="Acyl-CoA dehydrogenase/oxidase N-terminal" evidence="8">
    <location>
        <begin position="36"/>
        <end position="112"/>
    </location>
</feature>
<comment type="cofactor">
    <cofactor evidence="1">
        <name>FAD</name>
        <dbReference type="ChEBI" id="CHEBI:57692"/>
    </cofactor>
</comment>
<dbReference type="Gene3D" id="1.10.540.10">
    <property type="entry name" value="Acyl-CoA dehydrogenase/oxidase, N-terminal domain"/>
    <property type="match status" value="1"/>
</dbReference>
<dbReference type="InterPro" id="IPR013786">
    <property type="entry name" value="AcylCoA_DH/ox_N"/>
</dbReference>
<comment type="similarity">
    <text evidence="2">Belongs to the acyl-CoA dehydrogenase family.</text>
</comment>
<sequence length="399" mass="43696">MSVVETAIDEARVLELAQELVKEFPPGKVSTIEFLGAQFDKGLAWVHFPVGHGGLGVSPKFQKTVNEYIYAEGAPNPMMRNPIGHGMCGPTVVEWGSEAQKKRYLRPLFTGEEVWCQLFSEPGSGSDFAGLSAKGVKDGDEWICNGQKVWTTLAHLSRWGLLVVRTDPDAVKHAGLTAFVVDMHAPTVEVRPLRQMTGEAEFNEVYFTDTRIPAAEMLGNPGDGWRVSLTTLMNERVSIGGAIPQKGSGAISHAIKAWKALPQDQRDPAALEELMKLWSRAEVHRLTNIRANASRRMGAPGPEGSIGKMESANLNKAIYEFTIGLMGAEGMLYGSYEMVRPETAMSFEGIQKAFLRSRANSIEGGTTEVMKNILGERILGLPGDVRVDRDVAWSKVPRN</sequence>
<organism evidence="9">
    <name type="scientific">freshwater metagenome</name>
    <dbReference type="NCBI Taxonomy" id="449393"/>
    <lineage>
        <taxon>unclassified sequences</taxon>
        <taxon>metagenomes</taxon>
        <taxon>ecological metagenomes</taxon>
    </lineage>
</organism>
<dbReference type="PANTHER" id="PTHR43292:SF4">
    <property type="entry name" value="ACYL-COA DEHYDROGENASE FADE34"/>
    <property type="match status" value="1"/>
</dbReference>
<accession>A0A6J6H1T5</accession>
<evidence type="ECO:0000256" key="1">
    <source>
        <dbReference type="ARBA" id="ARBA00001974"/>
    </source>
</evidence>
<dbReference type="Pfam" id="PF02770">
    <property type="entry name" value="Acyl-CoA_dh_M"/>
    <property type="match status" value="1"/>
</dbReference>
<evidence type="ECO:0000259" key="6">
    <source>
        <dbReference type="Pfam" id="PF00441"/>
    </source>
</evidence>
<evidence type="ECO:0000259" key="8">
    <source>
        <dbReference type="Pfam" id="PF02771"/>
    </source>
</evidence>
<gene>
    <name evidence="9" type="ORF">UFOPK1874_00079</name>
</gene>
<keyword evidence="5" id="KW-0560">Oxidoreductase</keyword>
<evidence type="ECO:0000256" key="5">
    <source>
        <dbReference type="ARBA" id="ARBA00023002"/>
    </source>
</evidence>
<dbReference type="InterPro" id="IPR046373">
    <property type="entry name" value="Acyl-CoA_Oxase/DH_mid-dom_sf"/>
</dbReference>
<dbReference type="InterPro" id="IPR009100">
    <property type="entry name" value="AcylCoA_DH/oxidase_NM_dom_sf"/>
</dbReference>
<dbReference type="Pfam" id="PF00441">
    <property type="entry name" value="Acyl-CoA_dh_1"/>
    <property type="match status" value="1"/>
</dbReference>
<dbReference type="Gene3D" id="1.20.140.10">
    <property type="entry name" value="Butyryl-CoA Dehydrogenase, subunit A, domain 3"/>
    <property type="match status" value="1"/>
</dbReference>
<dbReference type="Gene3D" id="2.40.110.10">
    <property type="entry name" value="Butyryl-CoA Dehydrogenase, subunit A, domain 2"/>
    <property type="match status" value="1"/>
</dbReference>
<dbReference type="InterPro" id="IPR009075">
    <property type="entry name" value="AcylCo_DH/oxidase_C"/>
</dbReference>
<name>A0A6J6H1T5_9ZZZZ</name>
<dbReference type="InterPro" id="IPR052161">
    <property type="entry name" value="Mycobact_Acyl-CoA_DH"/>
</dbReference>
<reference evidence="9" key="1">
    <citation type="submission" date="2020-05" db="EMBL/GenBank/DDBJ databases">
        <authorList>
            <person name="Chiriac C."/>
            <person name="Salcher M."/>
            <person name="Ghai R."/>
            <person name="Kavagutti S V."/>
        </authorList>
    </citation>
    <scope>NUCLEOTIDE SEQUENCE</scope>
</reference>
<feature type="domain" description="Acyl-CoA dehydrogenase/oxidase C-terminal" evidence="6">
    <location>
        <begin position="222"/>
        <end position="379"/>
    </location>
</feature>
<keyword evidence="3" id="KW-0285">Flavoprotein</keyword>
<protein>
    <submittedName>
        <fullName evidence="9">Unannotated protein</fullName>
    </submittedName>
</protein>
<dbReference type="SUPFAM" id="SSF56645">
    <property type="entry name" value="Acyl-CoA dehydrogenase NM domain-like"/>
    <property type="match status" value="1"/>
</dbReference>
<evidence type="ECO:0000259" key="7">
    <source>
        <dbReference type="Pfam" id="PF02770"/>
    </source>
</evidence>
<dbReference type="GO" id="GO:0050660">
    <property type="term" value="F:flavin adenine dinucleotide binding"/>
    <property type="evidence" value="ECO:0007669"/>
    <property type="project" value="InterPro"/>
</dbReference>
<evidence type="ECO:0000256" key="4">
    <source>
        <dbReference type="ARBA" id="ARBA00022827"/>
    </source>
</evidence>
<dbReference type="InterPro" id="IPR036250">
    <property type="entry name" value="AcylCo_DH-like_C"/>
</dbReference>
<dbReference type="Pfam" id="PF02771">
    <property type="entry name" value="Acyl-CoA_dh_N"/>
    <property type="match status" value="1"/>
</dbReference>
<proteinExistence type="inferred from homology"/>
<dbReference type="InterPro" id="IPR006091">
    <property type="entry name" value="Acyl-CoA_Oxase/DH_mid-dom"/>
</dbReference>
<dbReference type="InterPro" id="IPR037069">
    <property type="entry name" value="AcylCoA_DH/ox_N_sf"/>
</dbReference>
<dbReference type="SUPFAM" id="SSF47203">
    <property type="entry name" value="Acyl-CoA dehydrogenase C-terminal domain-like"/>
    <property type="match status" value="1"/>
</dbReference>
<evidence type="ECO:0000256" key="2">
    <source>
        <dbReference type="ARBA" id="ARBA00009347"/>
    </source>
</evidence>
<dbReference type="GO" id="GO:0005886">
    <property type="term" value="C:plasma membrane"/>
    <property type="evidence" value="ECO:0007669"/>
    <property type="project" value="TreeGrafter"/>
</dbReference>
<keyword evidence="4" id="KW-0274">FAD</keyword>
<dbReference type="EMBL" id="CAEZUX010000003">
    <property type="protein sequence ID" value="CAB4605789.1"/>
    <property type="molecule type" value="Genomic_DNA"/>
</dbReference>
<evidence type="ECO:0000256" key="3">
    <source>
        <dbReference type="ARBA" id="ARBA00022630"/>
    </source>
</evidence>
<feature type="domain" description="Acyl-CoA oxidase/dehydrogenase middle" evidence="7">
    <location>
        <begin position="116"/>
        <end position="209"/>
    </location>
</feature>
<dbReference type="GO" id="GO:0016627">
    <property type="term" value="F:oxidoreductase activity, acting on the CH-CH group of donors"/>
    <property type="evidence" value="ECO:0007669"/>
    <property type="project" value="InterPro"/>
</dbReference>